<reference evidence="1 2" key="1">
    <citation type="journal article" date="2021" name="Hortic Res">
        <title>High-quality reference genome and annotation aids understanding of berry development for evergreen blueberry (Vaccinium darrowii).</title>
        <authorList>
            <person name="Yu J."/>
            <person name="Hulse-Kemp A.M."/>
            <person name="Babiker E."/>
            <person name="Staton M."/>
        </authorList>
    </citation>
    <scope>NUCLEOTIDE SEQUENCE [LARGE SCALE GENOMIC DNA]</scope>
    <source>
        <strain evidence="2">cv. NJ 8807/NJ 8810</strain>
        <tissue evidence="1">Young leaf</tissue>
    </source>
</reference>
<dbReference type="EMBL" id="CM037155">
    <property type="protein sequence ID" value="KAH7846917.1"/>
    <property type="molecule type" value="Genomic_DNA"/>
</dbReference>
<sequence>MIDVRVTDIKGIRSRVTGIYASTDYYERKDLWQRLSVKLIADSEPWSMVGDFNCILSNEEKDGGQDKETWELNDFRNFIDNNDLIDIGFVGFPFTWNNKRHGWANIRQRLDRAIVNPQWRMKFPNGTLLHLPPGGSDHCPVLVRFEGPHSYKISRFIFYPRWAAKEACGRIVSECWSRNIRGSRWFRIQQKIKMCRQKLRHWRASNNLNSRSKMNDLKERLELENERVEFDAEEYRRIEEGMAQACLDEEKYWKDKAKVSWLRLGDKNTAFFHAKTIQRRVQNRIHGIEDKDGIWKEDRRDVERIIRDYFQHIFSSSNPTLFKEVLVGIRARVTNAMNRKLVGPISMSEDFHVCEFINRDSSSWKEDMVRQAFNQEDAEIILGIPLPRNDMVFNSKKWEPDGTCRLAVSDAVDFLEANAEKVQDSTGRPVGKAL</sequence>
<evidence type="ECO:0000313" key="2">
    <source>
        <dbReference type="Proteomes" id="UP000828048"/>
    </source>
</evidence>
<dbReference type="Proteomes" id="UP000828048">
    <property type="component" value="Chromosome 5"/>
</dbReference>
<comment type="caution">
    <text evidence="1">The sequence shown here is derived from an EMBL/GenBank/DDBJ whole genome shotgun (WGS) entry which is preliminary data.</text>
</comment>
<organism evidence="1 2">
    <name type="scientific">Vaccinium darrowii</name>
    <dbReference type="NCBI Taxonomy" id="229202"/>
    <lineage>
        <taxon>Eukaryota</taxon>
        <taxon>Viridiplantae</taxon>
        <taxon>Streptophyta</taxon>
        <taxon>Embryophyta</taxon>
        <taxon>Tracheophyta</taxon>
        <taxon>Spermatophyta</taxon>
        <taxon>Magnoliopsida</taxon>
        <taxon>eudicotyledons</taxon>
        <taxon>Gunneridae</taxon>
        <taxon>Pentapetalae</taxon>
        <taxon>asterids</taxon>
        <taxon>Ericales</taxon>
        <taxon>Ericaceae</taxon>
        <taxon>Vaccinioideae</taxon>
        <taxon>Vaccinieae</taxon>
        <taxon>Vaccinium</taxon>
    </lineage>
</organism>
<gene>
    <name evidence="1" type="ORF">Vadar_019661</name>
</gene>
<accession>A0ACB7Y119</accession>
<proteinExistence type="predicted"/>
<keyword evidence="2" id="KW-1185">Reference proteome</keyword>
<name>A0ACB7Y119_9ERIC</name>
<protein>
    <submittedName>
        <fullName evidence="1">Uncharacterized protein</fullName>
    </submittedName>
</protein>
<evidence type="ECO:0000313" key="1">
    <source>
        <dbReference type="EMBL" id="KAH7846917.1"/>
    </source>
</evidence>